<protein>
    <recommendedName>
        <fullName evidence="1 6">Thymidylate synthase</fullName>
        <shortName evidence="6">TS</shortName>
        <shortName evidence="6">TSase</shortName>
        <ecNumber evidence="1 6">2.1.1.45</ecNumber>
    </recommendedName>
</protein>
<dbReference type="InterPro" id="IPR020940">
    <property type="entry name" value="Thymidylate_synthase_AS"/>
</dbReference>
<feature type="binding site" description="in other chain" evidence="6">
    <location>
        <begin position="192"/>
        <end position="195"/>
    </location>
    <ligand>
        <name>dUMP</name>
        <dbReference type="ChEBI" id="CHEBI:246422"/>
        <note>ligand shared between dimeric partners</note>
    </ligand>
</feature>
<dbReference type="NCBIfam" id="TIGR03284">
    <property type="entry name" value="thym_sym"/>
    <property type="match status" value="2"/>
</dbReference>
<sequence length="290" mass="33146">MQIQPSSPASTSSNSEDTLFDQEVNSERQYLKHLQHILEHGEHKKDRTGIGTLSTFGLQMRFPLEKTFPLFTTKRLHVKSIIYELLWFLRGETNVQWLQQRGVSIWDEWAGADGDLGPIYGKQWRRWTAPDGREIDQLTGVIETLRTAPESRRHMVIAWNPADIAEMALPPCHALFQFYVSKGRLSCQLYQRSGDMFLGVPFNIACYSLLTLMIAQVVNLQPGEFIHTLGDAHIYSNHAEQVGLQLSREPRRLPTMHLNPDVQDVFSFVFDDFKLDGYDPHPLISAPVAV</sequence>
<evidence type="ECO:0000256" key="5">
    <source>
        <dbReference type="ARBA" id="ARBA00022727"/>
    </source>
</evidence>
<dbReference type="NCBIfam" id="NF002497">
    <property type="entry name" value="PRK01827.1-3"/>
    <property type="match status" value="1"/>
</dbReference>
<dbReference type="GO" id="GO:0006235">
    <property type="term" value="P:dTTP biosynthetic process"/>
    <property type="evidence" value="ECO:0007669"/>
    <property type="project" value="UniProtKB-UniRule"/>
</dbReference>
<comment type="subcellular location">
    <subcellularLocation>
        <location evidence="6">Cytoplasm</location>
    </subcellularLocation>
</comment>
<feature type="active site" evidence="7">
    <location>
        <position position="172"/>
    </location>
</feature>
<dbReference type="AlphaFoldDB" id="A0A7C9VM35"/>
<dbReference type="Proteomes" id="UP000480266">
    <property type="component" value="Unassembled WGS sequence"/>
</dbReference>
<accession>A0A7C9VM35</accession>
<keyword evidence="5 6" id="KW-0545">Nucleotide biosynthesis</keyword>
<feature type="binding site" description="in other chain" evidence="6">
    <location>
        <position position="47"/>
    </location>
    <ligand>
        <name>dUMP</name>
        <dbReference type="ChEBI" id="CHEBI:246422"/>
        <note>ligand shared between dimeric partners</note>
    </ligand>
</feature>
<evidence type="ECO:0000256" key="1">
    <source>
        <dbReference type="ARBA" id="ARBA00011947"/>
    </source>
</evidence>
<feature type="binding site" evidence="6">
    <location>
        <position position="195"/>
    </location>
    <ligand>
        <name>(6R)-5,10-methylene-5,6,7,8-tetrahydrofolate</name>
        <dbReference type="ChEBI" id="CHEBI:15636"/>
    </ligand>
</feature>
<dbReference type="InterPro" id="IPR045097">
    <property type="entry name" value="Thymidate_synth/dCMP_Mease"/>
</dbReference>
<dbReference type="InterPro" id="IPR036926">
    <property type="entry name" value="Thymidate_synth/dCMP_Mease_sf"/>
</dbReference>
<gene>
    <name evidence="6" type="primary">thyA</name>
    <name evidence="9" type="ORF">G4V63_31915</name>
</gene>
<dbReference type="PRINTS" id="PR00108">
    <property type="entry name" value="THYMDSNTHASE"/>
</dbReference>
<dbReference type="Gene3D" id="3.30.572.10">
    <property type="entry name" value="Thymidylate synthase/dCMP hydroxymethylase domain"/>
    <property type="match status" value="1"/>
</dbReference>
<organism evidence="9 10">
    <name type="scientific">Candidatus Afipia apatlaquensis</name>
    <dbReference type="NCBI Taxonomy" id="2712852"/>
    <lineage>
        <taxon>Bacteria</taxon>
        <taxon>Pseudomonadati</taxon>
        <taxon>Pseudomonadota</taxon>
        <taxon>Alphaproteobacteria</taxon>
        <taxon>Hyphomicrobiales</taxon>
        <taxon>Nitrobacteraceae</taxon>
        <taxon>Afipia</taxon>
    </lineage>
</organism>
<evidence type="ECO:0000256" key="2">
    <source>
        <dbReference type="ARBA" id="ARBA00022490"/>
    </source>
</evidence>
<dbReference type="SUPFAM" id="SSF55831">
    <property type="entry name" value="Thymidylate synthase/dCMP hydroxymethylase"/>
    <property type="match status" value="1"/>
</dbReference>
<comment type="caution">
    <text evidence="9">The sequence shown here is derived from an EMBL/GenBank/DDBJ whole genome shotgun (WGS) entry which is preliminary data.</text>
</comment>
<dbReference type="InterPro" id="IPR023451">
    <property type="entry name" value="Thymidate_synth/dCMP_Mease_dom"/>
</dbReference>
<evidence type="ECO:0000313" key="10">
    <source>
        <dbReference type="Proteomes" id="UP000480266"/>
    </source>
</evidence>
<dbReference type="UniPathway" id="UPA00575"/>
<keyword evidence="4 6" id="KW-0808">Transferase</keyword>
<dbReference type="GO" id="GO:0004799">
    <property type="term" value="F:thymidylate synthase activity"/>
    <property type="evidence" value="ECO:0007669"/>
    <property type="project" value="UniProtKB-UniRule"/>
</dbReference>
<feature type="binding site" evidence="6">
    <location>
        <begin position="152"/>
        <end position="153"/>
    </location>
    <ligand>
        <name>dUMP</name>
        <dbReference type="ChEBI" id="CHEBI:246422"/>
        <note>ligand shared between dimeric partners</note>
    </ligand>
</feature>
<comment type="function">
    <text evidence="6">Catalyzes the reductive methylation of 2'-deoxyuridine-5'-monophosphate (dUMP) to 2'-deoxythymidine-5'-monophosphate (dTMP) while utilizing 5,10-methylenetetrahydrofolate (mTHF) as the methyl donor and reductant in the reaction, yielding dihydrofolate (DHF) as a by-product. This enzymatic reaction provides an intracellular de novo source of dTMP, an essential precursor for DNA biosynthesis.</text>
</comment>
<comment type="catalytic activity">
    <reaction evidence="6">
        <text>dUMP + (6R)-5,10-methylene-5,6,7,8-tetrahydrofolate = 7,8-dihydrofolate + dTMP</text>
        <dbReference type="Rhea" id="RHEA:12104"/>
        <dbReference type="ChEBI" id="CHEBI:15636"/>
        <dbReference type="ChEBI" id="CHEBI:57451"/>
        <dbReference type="ChEBI" id="CHEBI:63528"/>
        <dbReference type="ChEBI" id="CHEBI:246422"/>
        <dbReference type="EC" id="2.1.1.45"/>
    </reaction>
</comment>
<dbReference type="EC" id="2.1.1.45" evidence="1 6"/>
<feature type="binding site" evidence="6">
    <location>
        <position position="77"/>
    </location>
    <ligand>
        <name>(6R)-5,10-methylene-5,6,7,8-tetrahydrofolate</name>
        <dbReference type="ChEBI" id="CHEBI:15636"/>
    </ligand>
</feature>
<dbReference type="PROSITE" id="PS00091">
    <property type="entry name" value="THYMIDYLATE_SYNTHASE"/>
    <property type="match status" value="1"/>
</dbReference>
<feature type="domain" description="Thymidylate synthase/dCMP hydroxymethylase" evidence="8">
    <location>
        <begin position="28"/>
        <end position="290"/>
    </location>
</feature>
<feature type="active site" description="Nucleophile" evidence="6">
    <location>
        <position position="172"/>
    </location>
</feature>
<comment type="similarity">
    <text evidence="6">Belongs to the thymidylate synthase family. Bacterial-type ThyA subfamily.</text>
</comment>
<keyword evidence="2 6" id="KW-0963">Cytoplasm</keyword>
<dbReference type="GO" id="GO:0032259">
    <property type="term" value="P:methylation"/>
    <property type="evidence" value="ECO:0007669"/>
    <property type="project" value="UniProtKB-KW"/>
</dbReference>
<evidence type="ECO:0000256" key="3">
    <source>
        <dbReference type="ARBA" id="ARBA00022603"/>
    </source>
</evidence>
<keyword evidence="10" id="KW-1185">Reference proteome</keyword>
<keyword evidence="3 6" id="KW-0489">Methyltransferase</keyword>
<dbReference type="PANTHER" id="PTHR11548">
    <property type="entry name" value="THYMIDYLATE SYNTHASE 1"/>
    <property type="match status" value="1"/>
</dbReference>
<comment type="pathway">
    <text evidence="6">Pyrimidine metabolism; dTTP biosynthesis.</text>
</comment>
<feature type="binding site" description="in other chain" evidence="6">
    <location>
        <position position="203"/>
    </location>
    <ligand>
        <name>dUMP</name>
        <dbReference type="ChEBI" id="CHEBI:246422"/>
        <note>ligand shared between dimeric partners</note>
    </ligand>
</feature>
<dbReference type="GO" id="GO:0006231">
    <property type="term" value="P:dTMP biosynthetic process"/>
    <property type="evidence" value="ECO:0007669"/>
    <property type="project" value="UniProtKB-UniRule"/>
</dbReference>
<reference evidence="9" key="1">
    <citation type="submission" date="2020-02" db="EMBL/GenBank/DDBJ databases">
        <title>Draft genome sequence of Candidatus Afipia apatlaquensis IBT-C3, a potential strain for decolorization of textile dyes.</title>
        <authorList>
            <person name="Sanchez-Reyes A."/>
            <person name="Breton-Deval L."/>
            <person name="Mangelson H."/>
            <person name="Sanchez-Flores A."/>
        </authorList>
    </citation>
    <scope>NUCLEOTIDE SEQUENCE [LARGE SCALE GENOMIC DNA]</scope>
    <source>
        <strain evidence="9">IBT-C3</strain>
    </source>
</reference>
<name>A0A7C9VM35_9BRAD</name>
<dbReference type="InterPro" id="IPR000398">
    <property type="entry name" value="Thymidylate_synthase"/>
</dbReference>
<dbReference type="PANTHER" id="PTHR11548:SF9">
    <property type="entry name" value="THYMIDYLATE SYNTHASE"/>
    <property type="match status" value="1"/>
</dbReference>
<comment type="subunit">
    <text evidence="6">Homodimer.</text>
</comment>
<evidence type="ECO:0000259" key="8">
    <source>
        <dbReference type="Pfam" id="PF00303"/>
    </source>
</evidence>
<feature type="binding site" description="in other chain" evidence="6">
    <location>
        <begin position="233"/>
        <end position="235"/>
    </location>
    <ligand>
        <name>dUMP</name>
        <dbReference type="ChEBI" id="CHEBI:246422"/>
        <note>ligand shared between dimeric partners</note>
    </ligand>
</feature>
<dbReference type="CDD" id="cd00351">
    <property type="entry name" value="TS_Pyrimidine_HMase"/>
    <property type="match status" value="1"/>
</dbReference>
<evidence type="ECO:0000256" key="7">
    <source>
        <dbReference type="PROSITE-ProRule" id="PRU10016"/>
    </source>
</evidence>
<proteinExistence type="inferred from homology"/>
<dbReference type="EMBL" id="JAAMRR010001637">
    <property type="protein sequence ID" value="NGX99629.1"/>
    <property type="molecule type" value="Genomic_DNA"/>
</dbReference>
<feature type="binding site" evidence="6">
    <location>
        <position position="289"/>
    </location>
    <ligand>
        <name>(6R)-5,10-methylene-5,6,7,8-tetrahydrofolate</name>
        <dbReference type="ChEBI" id="CHEBI:15636"/>
    </ligand>
</feature>
<dbReference type="Pfam" id="PF00303">
    <property type="entry name" value="Thymidylat_synt"/>
    <property type="match status" value="1"/>
</dbReference>
<dbReference type="HAMAP" id="MF_00008">
    <property type="entry name" value="Thymidy_synth_bact"/>
    <property type="match status" value="1"/>
</dbReference>
<evidence type="ECO:0000256" key="4">
    <source>
        <dbReference type="ARBA" id="ARBA00022679"/>
    </source>
</evidence>
<evidence type="ECO:0000313" key="9">
    <source>
        <dbReference type="EMBL" id="NGX99629.1"/>
    </source>
</evidence>
<evidence type="ECO:0000256" key="6">
    <source>
        <dbReference type="HAMAP-Rule" id="MF_00008"/>
    </source>
</evidence>
<dbReference type="FunFam" id="3.30.572.10:FF:000013">
    <property type="entry name" value="Thymidylate synthase"/>
    <property type="match status" value="1"/>
</dbReference>
<dbReference type="GO" id="GO:0005829">
    <property type="term" value="C:cytosol"/>
    <property type="evidence" value="ECO:0007669"/>
    <property type="project" value="TreeGrafter"/>
</dbReference>